<proteinExistence type="predicted"/>
<sequence length="16" mass="2016">MWSRFHSPFKSDLFCK</sequence>
<reference evidence="1" key="2">
    <citation type="journal article" date="2015" name="Fish Shellfish Immunol.">
        <title>Early steps in the European eel (Anguilla anguilla)-Vibrio vulnificus interaction in the gills: Role of the RtxA13 toxin.</title>
        <authorList>
            <person name="Callol A."/>
            <person name="Pajuelo D."/>
            <person name="Ebbesson L."/>
            <person name="Teles M."/>
            <person name="MacKenzie S."/>
            <person name="Amaro C."/>
        </authorList>
    </citation>
    <scope>NUCLEOTIDE SEQUENCE</scope>
</reference>
<evidence type="ECO:0000313" key="1">
    <source>
        <dbReference type="EMBL" id="JAH73392.1"/>
    </source>
</evidence>
<reference evidence="1" key="1">
    <citation type="submission" date="2014-11" db="EMBL/GenBank/DDBJ databases">
        <authorList>
            <person name="Amaro Gonzalez C."/>
        </authorList>
    </citation>
    <scope>NUCLEOTIDE SEQUENCE</scope>
</reference>
<dbReference type="EMBL" id="GBXM01035185">
    <property type="protein sequence ID" value="JAH73392.1"/>
    <property type="molecule type" value="Transcribed_RNA"/>
</dbReference>
<organism evidence="1">
    <name type="scientific">Anguilla anguilla</name>
    <name type="common">European freshwater eel</name>
    <name type="synonym">Muraena anguilla</name>
    <dbReference type="NCBI Taxonomy" id="7936"/>
    <lineage>
        <taxon>Eukaryota</taxon>
        <taxon>Metazoa</taxon>
        <taxon>Chordata</taxon>
        <taxon>Craniata</taxon>
        <taxon>Vertebrata</taxon>
        <taxon>Euteleostomi</taxon>
        <taxon>Actinopterygii</taxon>
        <taxon>Neopterygii</taxon>
        <taxon>Teleostei</taxon>
        <taxon>Anguilliformes</taxon>
        <taxon>Anguillidae</taxon>
        <taxon>Anguilla</taxon>
    </lineage>
</organism>
<accession>A0A0E9V5T1</accession>
<dbReference type="AlphaFoldDB" id="A0A0E9V5T1"/>
<name>A0A0E9V5T1_ANGAN</name>
<protein>
    <submittedName>
        <fullName evidence="1">Uncharacterized protein</fullName>
    </submittedName>
</protein>